<accession>A0ABU9G400</accession>
<keyword evidence="3" id="KW-1185">Reference proteome</keyword>
<keyword evidence="1" id="KW-0732">Signal</keyword>
<evidence type="ECO:0000313" key="3">
    <source>
        <dbReference type="Proteomes" id="UP001379949"/>
    </source>
</evidence>
<reference evidence="2 3" key="1">
    <citation type="submission" date="2024-02" db="EMBL/GenBank/DDBJ databases">
        <title>Bacteria isolated from the canopy kelp, Nereocystis luetkeana.</title>
        <authorList>
            <person name="Pfister C.A."/>
            <person name="Younker I.T."/>
            <person name="Light S.H."/>
        </authorList>
    </citation>
    <scope>NUCLEOTIDE SEQUENCE [LARGE SCALE GENOMIC DNA]</scope>
    <source>
        <strain evidence="2 3">TI.4.07</strain>
    </source>
</reference>
<comment type="caution">
    <text evidence="2">The sequence shown here is derived from an EMBL/GenBank/DDBJ whole genome shotgun (WGS) entry which is preliminary data.</text>
</comment>
<dbReference type="Proteomes" id="UP001379949">
    <property type="component" value="Unassembled WGS sequence"/>
</dbReference>
<gene>
    <name evidence="2" type="ORF">V6242_08625</name>
</gene>
<name>A0ABU9G400_9GAMM</name>
<feature type="chain" id="PRO_5047417568" evidence="1">
    <location>
        <begin position="24"/>
        <end position="93"/>
    </location>
</feature>
<protein>
    <submittedName>
        <fullName evidence="2">Uncharacterized protein</fullName>
    </submittedName>
</protein>
<proteinExistence type="predicted"/>
<evidence type="ECO:0000256" key="1">
    <source>
        <dbReference type="SAM" id="SignalP"/>
    </source>
</evidence>
<sequence length="93" mass="9632">MNTFTKSALTVLATASIASVAVAAPGDSTYGNIAKAQAQINSLESQLSGEGVAVEMNADTNAAISPTEKAADLNKQVRSLQHQLDALKTQRSE</sequence>
<dbReference type="EMBL" id="JBAKAR010000005">
    <property type="protein sequence ID" value="MEL0613209.1"/>
    <property type="molecule type" value="Genomic_DNA"/>
</dbReference>
<organism evidence="2 3">
    <name type="scientific">Marinomonas arenicola</name>
    <dbReference type="NCBI Taxonomy" id="569601"/>
    <lineage>
        <taxon>Bacteria</taxon>
        <taxon>Pseudomonadati</taxon>
        <taxon>Pseudomonadota</taxon>
        <taxon>Gammaproteobacteria</taxon>
        <taxon>Oceanospirillales</taxon>
        <taxon>Oceanospirillaceae</taxon>
        <taxon>Marinomonas</taxon>
    </lineage>
</organism>
<feature type="signal peptide" evidence="1">
    <location>
        <begin position="1"/>
        <end position="23"/>
    </location>
</feature>
<evidence type="ECO:0000313" key="2">
    <source>
        <dbReference type="EMBL" id="MEL0613209.1"/>
    </source>
</evidence>
<dbReference type="RefSeq" id="WP_341567006.1">
    <property type="nucleotide sequence ID" value="NZ_JBAKAR010000005.1"/>
</dbReference>